<dbReference type="OrthoDB" id="191139at2759"/>
<dbReference type="InterPro" id="IPR002347">
    <property type="entry name" value="SDR_fam"/>
</dbReference>
<dbReference type="AlphaFoldDB" id="A0A9P4R785"/>
<dbReference type="GO" id="GO:0016491">
    <property type="term" value="F:oxidoreductase activity"/>
    <property type="evidence" value="ECO:0007669"/>
    <property type="project" value="UniProtKB-KW"/>
</dbReference>
<accession>A0A9P4R785</accession>
<comment type="similarity">
    <text evidence="1 3">Belongs to the short-chain dehydrogenases/reductases (SDR) family.</text>
</comment>
<dbReference type="InterPro" id="IPR036291">
    <property type="entry name" value="NAD(P)-bd_dom_sf"/>
</dbReference>
<evidence type="ECO:0000256" key="1">
    <source>
        <dbReference type="ARBA" id="ARBA00006484"/>
    </source>
</evidence>
<sequence>MSTPYDSKSTAAQVAADNAAQIAGKVVLTTGVSPGGTGATFVETIAAHNPSLLILAGRSASKVQATADKIASEHPNVQTRVLLLDLASQTQIRAAAAQVLAYPEPAVDVLVNSAGIMAGPYRETEDGLEAHWGSNHIGHFLFTNLIMPKILASRAPRIVNVTSDGHRASPIRFSDPNFSKGKEYNQWLAYSQSKTANILFSKALAQKLGARGLKSFSLHPGVIFGTALSTDVSDEDFADLKRIDKELGEVGGNDDFEWPMKTLQEGAATHVVAAFDPRIEAGNGGYLADGHLAPEEMRPTVRKEEDVEKLWKLSEETVGQTFEF</sequence>
<dbReference type="Gene3D" id="3.40.50.720">
    <property type="entry name" value="NAD(P)-binding Rossmann-like Domain"/>
    <property type="match status" value="1"/>
</dbReference>
<name>A0A9P4R785_9PLEO</name>
<evidence type="ECO:0000313" key="5">
    <source>
        <dbReference type="Proteomes" id="UP000799444"/>
    </source>
</evidence>
<keyword evidence="5" id="KW-1185">Reference proteome</keyword>
<comment type="caution">
    <text evidence="4">The sequence shown here is derived from an EMBL/GenBank/DDBJ whole genome shotgun (WGS) entry which is preliminary data.</text>
</comment>
<evidence type="ECO:0000313" key="4">
    <source>
        <dbReference type="EMBL" id="KAF2738236.1"/>
    </source>
</evidence>
<dbReference type="Pfam" id="PF00106">
    <property type="entry name" value="adh_short"/>
    <property type="match status" value="1"/>
</dbReference>
<gene>
    <name evidence="4" type="ORF">EJ04DRAFT_60181</name>
</gene>
<dbReference type="PRINTS" id="PR00081">
    <property type="entry name" value="GDHRDH"/>
</dbReference>
<organism evidence="4 5">
    <name type="scientific">Polyplosphaeria fusca</name>
    <dbReference type="NCBI Taxonomy" id="682080"/>
    <lineage>
        <taxon>Eukaryota</taxon>
        <taxon>Fungi</taxon>
        <taxon>Dikarya</taxon>
        <taxon>Ascomycota</taxon>
        <taxon>Pezizomycotina</taxon>
        <taxon>Dothideomycetes</taxon>
        <taxon>Pleosporomycetidae</taxon>
        <taxon>Pleosporales</taxon>
        <taxon>Tetraplosphaeriaceae</taxon>
        <taxon>Polyplosphaeria</taxon>
    </lineage>
</organism>
<reference evidence="4" key="1">
    <citation type="journal article" date="2020" name="Stud. Mycol.">
        <title>101 Dothideomycetes genomes: a test case for predicting lifestyles and emergence of pathogens.</title>
        <authorList>
            <person name="Haridas S."/>
            <person name="Albert R."/>
            <person name="Binder M."/>
            <person name="Bloem J."/>
            <person name="Labutti K."/>
            <person name="Salamov A."/>
            <person name="Andreopoulos B."/>
            <person name="Baker S."/>
            <person name="Barry K."/>
            <person name="Bills G."/>
            <person name="Bluhm B."/>
            <person name="Cannon C."/>
            <person name="Castanera R."/>
            <person name="Culley D."/>
            <person name="Daum C."/>
            <person name="Ezra D."/>
            <person name="Gonzalez J."/>
            <person name="Henrissat B."/>
            <person name="Kuo A."/>
            <person name="Liang C."/>
            <person name="Lipzen A."/>
            <person name="Lutzoni F."/>
            <person name="Magnuson J."/>
            <person name="Mondo S."/>
            <person name="Nolan M."/>
            <person name="Ohm R."/>
            <person name="Pangilinan J."/>
            <person name="Park H.-J."/>
            <person name="Ramirez L."/>
            <person name="Alfaro M."/>
            <person name="Sun H."/>
            <person name="Tritt A."/>
            <person name="Yoshinaga Y."/>
            <person name="Zwiers L.-H."/>
            <person name="Turgeon B."/>
            <person name="Goodwin S."/>
            <person name="Spatafora J."/>
            <person name="Crous P."/>
            <person name="Grigoriev I."/>
        </authorList>
    </citation>
    <scope>NUCLEOTIDE SEQUENCE</scope>
    <source>
        <strain evidence="4">CBS 125425</strain>
    </source>
</reference>
<dbReference type="PANTHER" id="PTHR24320:SF283">
    <property type="entry name" value="RETINOL DEHYDROGENASE 11"/>
    <property type="match status" value="1"/>
</dbReference>
<dbReference type="SUPFAM" id="SSF51735">
    <property type="entry name" value="NAD(P)-binding Rossmann-fold domains"/>
    <property type="match status" value="1"/>
</dbReference>
<evidence type="ECO:0000256" key="2">
    <source>
        <dbReference type="ARBA" id="ARBA00023002"/>
    </source>
</evidence>
<dbReference type="PANTHER" id="PTHR24320">
    <property type="entry name" value="RETINOL DEHYDROGENASE"/>
    <property type="match status" value="1"/>
</dbReference>
<evidence type="ECO:0000256" key="3">
    <source>
        <dbReference type="RuleBase" id="RU000363"/>
    </source>
</evidence>
<protein>
    <submittedName>
        <fullName evidence="4">NAD(P)-binding protein</fullName>
    </submittedName>
</protein>
<proteinExistence type="inferred from homology"/>
<keyword evidence="2" id="KW-0560">Oxidoreductase</keyword>
<dbReference type="PRINTS" id="PR00080">
    <property type="entry name" value="SDRFAMILY"/>
</dbReference>
<dbReference type="EMBL" id="ML996110">
    <property type="protein sequence ID" value="KAF2738236.1"/>
    <property type="molecule type" value="Genomic_DNA"/>
</dbReference>
<dbReference type="Proteomes" id="UP000799444">
    <property type="component" value="Unassembled WGS sequence"/>
</dbReference>